<organism evidence="1">
    <name type="scientific">Anguilla anguilla</name>
    <name type="common">European freshwater eel</name>
    <name type="synonym">Muraena anguilla</name>
    <dbReference type="NCBI Taxonomy" id="7936"/>
    <lineage>
        <taxon>Eukaryota</taxon>
        <taxon>Metazoa</taxon>
        <taxon>Chordata</taxon>
        <taxon>Craniata</taxon>
        <taxon>Vertebrata</taxon>
        <taxon>Euteleostomi</taxon>
        <taxon>Actinopterygii</taxon>
        <taxon>Neopterygii</taxon>
        <taxon>Teleostei</taxon>
        <taxon>Anguilliformes</taxon>
        <taxon>Anguillidae</taxon>
        <taxon>Anguilla</taxon>
    </lineage>
</organism>
<evidence type="ECO:0000313" key="1">
    <source>
        <dbReference type="EMBL" id="JAH91702.1"/>
    </source>
</evidence>
<reference evidence="1" key="2">
    <citation type="journal article" date="2015" name="Fish Shellfish Immunol.">
        <title>Early steps in the European eel (Anguilla anguilla)-Vibrio vulnificus interaction in the gills: Role of the RtxA13 toxin.</title>
        <authorList>
            <person name="Callol A."/>
            <person name="Pajuelo D."/>
            <person name="Ebbesson L."/>
            <person name="Teles M."/>
            <person name="MacKenzie S."/>
            <person name="Amaro C."/>
        </authorList>
    </citation>
    <scope>NUCLEOTIDE SEQUENCE</scope>
</reference>
<reference evidence="1" key="1">
    <citation type="submission" date="2014-11" db="EMBL/GenBank/DDBJ databases">
        <authorList>
            <person name="Amaro Gonzalez C."/>
        </authorList>
    </citation>
    <scope>NUCLEOTIDE SEQUENCE</scope>
</reference>
<name>A0A0E9WMV3_ANGAN</name>
<dbReference type="EMBL" id="GBXM01016875">
    <property type="protein sequence ID" value="JAH91702.1"/>
    <property type="molecule type" value="Transcribed_RNA"/>
</dbReference>
<dbReference type="AlphaFoldDB" id="A0A0E9WMV3"/>
<protein>
    <submittedName>
        <fullName evidence="1">Uncharacterized protein</fullName>
    </submittedName>
</protein>
<sequence length="68" mass="7865">MSTSCQSLLELDIYIKVGLSDNLMWEVVMRKLTVVHSFFNQNICLGKSECFNKPILSYVAYFLQNQRG</sequence>
<proteinExistence type="predicted"/>
<accession>A0A0E9WMV3</accession>